<dbReference type="EMBL" id="HBGY01016575">
    <property type="protein sequence ID" value="CAD9582544.1"/>
    <property type="molecule type" value="Transcribed_RNA"/>
</dbReference>
<keyword evidence="2" id="KW-0472">Membrane</keyword>
<keyword evidence="2" id="KW-0812">Transmembrane</keyword>
<gene>
    <name evidence="3" type="ORF">LDAN0321_LOCUS10705</name>
</gene>
<feature type="transmembrane region" description="Helical" evidence="2">
    <location>
        <begin position="324"/>
        <end position="344"/>
    </location>
</feature>
<organism evidence="3">
    <name type="scientific">Leptocylindrus danicus</name>
    <dbReference type="NCBI Taxonomy" id="163516"/>
    <lineage>
        <taxon>Eukaryota</taxon>
        <taxon>Sar</taxon>
        <taxon>Stramenopiles</taxon>
        <taxon>Ochrophyta</taxon>
        <taxon>Bacillariophyta</taxon>
        <taxon>Coscinodiscophyceae</taxon>
        <taxon>Chaetocerotophycidae</taxon>
        <taxon>Leptocylindrales</taxon>
        <taxon>Leptocylindraceae</taxon>
        <taxon>Leptocylindrus</taxon>
    </lineage>
</organism>
<evidence type="ECO:0000313" key="3">
    <source>
        <dbReference type="EMBL" id="CAD9582544.1"/>
    </source>
</evidence>
<feature type="transmembrane region" description="Helical" evidence="2">
    <location>
        <begin position="247"/>
        <end position="263"/>
    </location>
</feature>
<evidence type="ECO:0000256" key="2">
    <source>
        <dbReference type="SAM" id="Phobius"/>
    </source>
</evidence>
<proteinExistence type="predicted"/>
<feature type="transmembrane region" description="Helical" evidence="2">
    <location>
        <begin position="154"/>
        <end position="175"/>
    </location>
</feature>
<accession>A0A7S2P7J3</accession>
<sequence>MSASNSDKEKNTSVVLEALASLERDMAMLDNVTGQRSQLSVFEISLLAGSVVAAATSPILGHMGHVLAPASAAFCAAIGIGAEYTGKVAVSDGKEIAAATIVCAAEAEGLLAQAERVKAVLPLCVGVGATCASFSLLIPAVLNVADNGPMSMNTALFLISPVISVVVAAISSLTLQETRSFCYRAISTGNRRFARSGSVGRTWLSQTEQIERNSQRTRLRWNNFAAAVIPAPLIGALLPVSSLGGKAIIVTALAAMESAFFLAQAEYTLSRATDAVALKARSASVADTYANQGARSGAILPFTSALSALCAAATAAIVEFPLPGHSLVLQGGVYSIFPAFAAMFSAAASVSKARCEVDAEAATQAASTLALEYDVSTSKAAGERSEFDAFNNDDLILRPFQGVIELIRLTAVNTWKTVKLRKQYPVLVKLVYWVRKRWQRYRGSGIQDESVHSEDDDASVGPASPAMAS</sequence>
<feature type="transmembrane region" description="Helical" evidence="2">
    <location>
        <begin position="221"/>
        <end position="241"/>
    </location>
</feature>
<protein>
    <submittedName>
        <fullName evidence="3">Uncharacterized protein</fullName>
    </submittedName>
</protein>
<keyword evidence="2" id="KW-1133">Transmembrane helix</keyword>
<dbReference type="AlphaFoldDB" id="A0A7S2P7J3"/>
<feature type="transmembrane region" description="Helical" evidence="2">
    <location>
        <begin position="298"/>
        <end position="318"/>
    </location>
</feature>
<reference evidence="3" key="1">
    <citation type="submission" date="2021-01" db="EMBL/GenBank/DDBJ databases">
        <authorList>
            <person name="Corre E."/>
            <person name="Pelletier E."/>
            <person name="Niang G."/>
            <person name="Scheremetjew M."/>
            <person name="Finn R."/>
            <person name="Kale V."/>
            <person name="Holt S."/>
            <person name="Cochrane G."/>
            <person name="Meng A."/>
            <person name="Brown T."/>
            <person name="Cohen L."/>
        </authorList>
    </citation>
    <scope>NUCLEOTIDE SEQUENCE</scope>
    <source>
        <strain evidence="3">B650</strain>
    </source>
</reference>
<name>A0A7S2P7J3_9STRA</name>
<feature type="region of interest" description="Disordered" evidence="1">
    <location>
        <begin position="445"/>
        <end position="469"/>
    </location>
</feature>
<evidence type="ECO:0000256" key="1">
    <source>
        <dbReference type="SAM" id="MobiDB-lite"/>
    </source>
</evidence>
<feature type="transmembrane region" description="Helical" evidence="2">
    <location>
        <begin position="120"/>
        <end position="142"/>
    </location>
</feature>